<evidence type="ECO:0000256" key="7">
    <source>
        <dbReference type="HAMAP-Rule" id="MF_00156"/>
    </source>
</evidence>
<evidence type="ECO:0000256" key="9">
    <source>
        <dbReference type="PIRSR" id="PIRSR000388-2"/>
    </source>
</evidence>
<feature type="binding site" evidence="7 10">
    <location>
        <position position="82"/>
    </location>
    <ligand>
        <name>Mg(2+)</name>
        <dbReference type="ChEBI" id="CHEBI:18420"/>
    </ligand>
</feature>
<dbReference type="InterPro" id="IPR015813">
    <property type="entry name" value="Pyrv/PenolPyrv_kinase-like_dom"/>
</dbReference>
<evidence type="ECO:0000256" key="4">
    <source>
        <dbReference type="ARBA" id="ARBA00022655"/>
    </source>
</evidence>
<keyword evidence="11" id="KW-0489">Methyltransferase</keyword>
<proteinExistence type="inferred from homology"/>
<dbReference type="SUPFAM" id="SSF51621">
    <property type="entry name" value="Phosphoenolpyruvate/pyruvate domain"/>
    <property type="match status" value="1"/>
</dbReference>
<reference evidence="11 12" key="1">
    <citation type="journal article" date="2016" name="Nat. Commun.">
        <title>Thousands of microbial genomes shed light on interconnected biogeochemical processes in an aquifer system.</title>
        <authorList>
            <person name="Anantharaman K."/>
            <person name="Brown C.T."/>
            <person name="Hug L.A."/>
            <person name="Sharon I."/>
            <person name="Castelle C.J."/>
            <person name="Probst A.J."/>
            <person name="Thomas B.C."/>
            <person name="Singh A."/>
            <person name="Wilkins M.J."/>
            <person name="Karaoz U."/>
            <person name="Brodie E.L."/>
            <person name="Williams K.H."/>
            <person name="Hubbard S.S."/>
            <person name="Banfield J.F."/>
        </authorList>
    </citation>
    <scope>NUCLEOTIDE SEQUENCE [LARGE SCALE GENOMIC DNA]</scope>
</reference>
<dbReference type="GO" id="GO:0000287">
    <property type="term" value="F:magnesium ion binding"/>
    <property type="evidence" value="ECO:0007669"/>
    <property type="project" value="TreeGrafter"/>
</dbReference>
<evidence type="ECO:0000313" key="12">
    <source>
        <dbReference type="Proteomes" id="UP000177583"/>
    </source>
</evidence>
<feature type="binding site" evidence="7 9">
    <location>
        <position position="112"/>
    </location>
    <ligand>
        <name>3-methyl-2-oxobutanoate</name>
        <dbReference type="ChEBI" id="CHEBI:11851"/>
    </ligand>
</feature>
<dbReference type="InterPro" id="IPR040442">
    <property type="entry name" value="Pyrv_kinase-like_dom_sf"/>
</dbReference>
<organism evidence="11 12">
    <name type="scientific">Candidatus Lambdaproteobacteria bacterium RIFOXYD2_FULL_56_26</name>
    <dbReference type="NCBI Taxonomy" id="1817773"/>
    <lineage>
        <taxon>Bacteria</taxon>
        <taxon>Pseudomonadati</taxon>
        <taxon>Pseudomonadota</taxon>
        <taxon>Candidatus Lambdaproteobacteria</taxon>
    </lineage>
</organism>
<keyword evidence="7" id="KW-0963">Cytoplasm</keyword>
<name>A0A1F6H300_9PROT</name>
<comment type="cofactor">
    <cofactor evidence="7 10">
        <name>Mg(2+)</name>
        <dbReference type="ChEBI" id="CHEBI:18420"/>
    </cofactor>
    <text evidence="7 10">Binds 1 Mg(2+) ion per subunit.</text>
</comment>
<feature type="binding site" evidence="7 9">
    <location>
        <begin position="43"/>
        <end position="44"/>
    </location>
    <ligand>
        <name>3-methyl-2-oxobutanoate</name>
        <dbReference type="ChEBI" id="CHEBI:11851"/>
    </ligand>
</feature>
<dbReference type="GO" id="GO:0015940">
    <property type="term" value="P:pantothenate biosynthetic process"/>
    <property type="evidence" value="ECO:0007669"/>
    <property type="project" value="UniProtKB-UniRule"/>
</dbReference>
<comment type="subunit">
    <text evidence="3 7">Homodecamer; pentamer of dimers.</text>
</comment>
<comment type="caution">
    <text evidence="11">The sequence shown here is derived from an EMBL/GenBank/DDBJ whole genome shotgun (WGS) entry which is preliminary data.</text>
</comment>
<accession>A0A1F6H300</accession>
<comment type="function">
    <text evidence="6 7">Catalyzes the reversible reaction in which hydroxymethyl group from 5,10-methylenetetrahydrofolate is transferred onto alpha-ketoisovalerate to form ketopantoate.</text>
</comment>
<comment type="similarity">
    <text evidence="2 7">Belongs to the PanB family.</text>
</comment>
<dbReference type="EMBL" id="MFNF01000001">
    <property type="protein sequence ID" value="OGH04722.1"/>
    <property type="molecule type" value="Genomic_DNA"/>
</dbReference>
<keyword evidence="7 10" id="KW-0479">Metal-binding</keyword>
<dbReference type="PANTHER" id="PTHR20881:SF0">
    <property type="entry name" value="3-METHYL-2-OXOBUTANOATE HYDROXYMETHYLTRANSFERASE"/>
    <property type="match status" value="1"/>
</dbReference>
<dbReference type="Pfam" id="PF02548">
    <property type="entry name" value="Pantoate_transf"/>
    <property type="match status" value="1"/>
</dbReference>
<dbReference type="Proteomes" id="UP000177583">
    <property type="component" value="Unassembled WGS sequence"/>
</dbReference>
<feature type="active site" description="Proton acceptor" evidence="7 8">
    <location>
        <position position="181"/>
    </location>
</feature>
<dbReference type="NCBIfam" id="NF001452">
    <property type="entry name" value="PRK00311.1"/>
    <property type="match status" value="1"/>
</dbReference>
<dbReference type="GO" id="GO:0032259">
    <property type="term" value="P:methylation"/>
    <property type="evidence" value="ECO:0007669"/>
    <property type="project" value="UniProtKB-KW"/>
</dbReference>
<dbReference type="UniPathway" id="UPA00028">
    <property type="reaction ID" value="UER00003"/>
</dbReference>
<keyword evidence="5 7" id="KW-0808">Transferase</keyword>
<dbReference type="AlphaFoldDB" id="A0A1F6H300"/>
<dbReference type="HAMAP" id="MF_00156">
    <property type="entry name" value="PanB"/>
    <property type="match status" value="1"/>
</dbReference>
<evidence type="ECO:0000256" key="1">
    <source>
        <dbReference type="ARBA" id="ARBA00005033"/>
    </source>
</evidence>
<sequence length="259" mass="27663">MPRKTVPALAQQKGVTPLVVLTAYDYSQARLVDGIVDVILVGDSLGMVVAGLENTLAVTLDQMIYHCSLVARGAKSSLLVGDMPFLSYQVSPEQALESAGRFVAQAGMQSVKLEGGIDFVPQIKKIVAAGIPVMGHLGMQPQWINLYGGYGKQAKTEASAQKLLEEALALEKAGIWALVLENIPHETAHKVSQALSIPTIGIGAGPHCDGQVQVWHDLFGLDPEFAPRHAVRFRELGKEMKAGAEAYAQAVKTGQLLSK</sequence>
<evidence type="ECO:0000256" key="3">
    <source>
        <dbReference type="ARBA" id="ARBA00011424"/>
    </source>
</evidence>
<dbReference type="PIRSF" id="PIRSF000388">
    <property type="entry name" value="Pantoate_hydroxy_MeTrfase"/>
    <property type="match status" value="1"/>
</dbReference>
<comment type="subcellular location">
    <subcellularLocation>
        <location evidence="7">Cytoplasm</location>
    </subcellularLocation>
</comment>
<dbReference type="PANTHER" id="PTHR20881">
    <property type="entry name" value="3-METHYL-2-OXOBUTANOATE HYDROXYMETHYLTRANSFERASE"/>
    <property type="match status" value="1"/>
</dbReference>
<evidence type="ECO:0000313" key="11">
    <source>
        <dbReference type="EMBL" id="OGH04722.1"/>
    </source>
</evidence>
<gene>
    <name evidence="7" type="primary">panB</name>
    <name evidence="11" type="ORF">A2557_06970</name>
</gene>
<dbReference type="CDD" id="cd06557">
    <property type="entry name" value="KPHMT-like"/>
    <property type="match status" value="1"/>
</dbReference>
<evidence type="ECO:0000256" key="2">
    <source>
        <dbReference type="ARBA" id="ARBA00008676"/>
    </source>
</evidence>
<feature type="binding site" evidence="7 10">
    <location>
        <position position="43"/>
    </location>
    <ligand>
        <name>Mg(2+)</name>
        <dbReference type="ChEBI" id="CHEBI:18420"/>
    </ligand>
</feature>
<evidence type="ECO:0000256" key="5">
    <source>
        <dbReference type="ARBA" id="ARBA00022679"/>
    </source>
</evidence>
<dbReference type="NCBIfam" id="TIGR00222">
    <property type="entry name" value="panB"/>
    <property type="match status" value="1"/>
</dbReference>
<keyword evidence="7 10" id="KW-0460">Magnesium</keyword>
<feature type="binding site" evidence="7 10">
    <location>
        <position position="114"/>
    </location>
    <ligand>
        <name>Mg(2+)</name>
        <dbReference type="ChEBI" id="CHEBI:18420"/>
    </ligand>
</feature>
<dbReference type="GO" id="GO:0008168">
    <property type="term" value="F:methyltransferase activity"/>
    <property type="evidence" value="ECO:0007669"/>
    <property type="project" value="UniProtKB-KW"/>
</dbReference>
<evidence type="ECO:0000256" key="10">
    <source>
        <dbReference type="PIRSR" id="PIRSR000388-3"/>
    </source>
</evidence>
<comment type="catalytic activity">
    <reaction evidence="7">
        <text>(6R)-5,10-methylene-5,6,7,8-tetrahydrofolate + 3-methyl-2-oxobutanoate + H2O = 2-dehydropantoate + (6S)-5,6,7,8-tetrahydrofolate</text>
        <dbReference type="Rhea" id="RHEA:11824"/>
        <dbReference type="ChEBI" id="CHEBI:11561"/>
        <dbReference type="ChEBI" id="CHEBI:11851"/>
        <dbReference type="ChEBI" id="CHEBI:15377"/>
        <dbReference type="ChEBI" id="CHEBI:15636"/>
        <dbReference type="ChEBI" id="CHEBI:57453"/>
        <dbReference type="EC" id="2.1.2.11"/>
    </reaction>
</comment>
<evidence type="ECO:0000256" key="8">
    <source>
        <dbReference type="PIRSR" id="PIRSR000388-1"/>
    </source>
</evidence>
<dbReference type="EC" id="2.1.2.11" evidence="7"/>
<feature type="binding site" evidence="7 9">
    <location>
        <position position="82"/>
    </location>
    <ligand>
        <name>3-methyl-2-oxobutanoate</name>
        <dbReference type="ChEBI" id="CHEBI:11851"/>
    </ligand>
</feature>
<protein>
    <recommendedName>
        <fullName evidence="7">3-methyl-2-oxobutanoate hydroxymethyltransferase</fullName>
        <ecNumber evidence="7">2.1.2.11</ecNumber>
    </recommendedName>
    <alternativeName>
        <fullName evidence="7">Ketopantoate hydroxymethyltransferase</fullName>
        <shortName evidence="7">KPHMT</shortName>
    </alternativeName>
</protein>
<keyword evidence="4 7" id="KW-0566">Pantothenate biosynthesis</keyword>
<dbReference type="GO" id="GO:0005737">
    <property type="term" value="C:cytoplasm"/>
    <property type="evidence" value="ECO:0007669"/>
    <property type="project" value="UniProtKB-SubCell"/>
</dbReference>
<dbReference type="Gene3D" id="3.20.20.60">
    <property type="entry name" value="Phosphoenolpyruvate-binding domains"/>
    <property type="match status" value="1"/>
</dbReference>
<dbReference type="InterPro" id="IPR003700">
    <property type="entry name" value="Pantoate_hydroxy_MeTrfase"/>
</dbReference>
<dbReference type="FunFam" id="3.20.20.60:FF:000003">
    <property type="entry name" value="3-methyl-2-oxobutanoate hydroxymethyltransferase"/>
    <property type="match status" value="1"/>
</dbReference>
<dbReference type="GO" id="GO:0003864">
    <property type="term" value="F:3-methyl-2-oxobutanoate hydroxymethyltransferase activity"/>
    <property type="evidence" value="ECO:0007669"/>
    <property type="project" value="UniProtKB-UniRule"/>
</dbReference>
<comment type="pathway">
    <text evidence="1 7">Cofactor biosynthesis; (R)-pantothenate biosynthesis; (R)-pantoate from 3-methyl-2-oxobutanoate: step 1/2.</text>
</comment>
<evidence type="ECO:0000256" key="6">
    <source>
        <dbReference type="ARBA" id="ARBA00056497"/>
    </source>
</evidence>